<evidence type="ECO:0000259" key="8">
    <source>
        <dbReference type="Pfam" id="PF00149"/>
    </source>
</evidence>
<name>A0AA37IWZ4_9FIRM</name>
<dbReference type="NCBIfam" id="TIGR00619">
    <property type="entry name" value="sbcd"/>
    <property type="match status" value="1"/>
</dbReference>
<dbReference type="InterPro" id="IPR050535">
    <property type="entry name" value="DNA_Repair-Maintenance_Comp"/>
</dbReference>
<dbReference type="Gene3D" id="3.60.21.10">
    <property type="match status" value="1"/>
</dbReference>
<dbReference type="Proteomes" id="UP001055185">
    <property type="component" value="Unassembled WGS sequence"/>
</dbReference>
<dbReference type="InterPro" id="IPR026843">
    <property type="entry name" value="SbcD_C"/>
</dbReference>
<feature type="domain" description="Calcineurin-like phosphoesterase" evidence="8">
    <location>
        <begin position="1"/>
        <end position="213"/>
    </location>
</feature>
<evidence type="ECO:0000256" key="7">
    <source>
        <dbReference type="RuleBase" id="RU363069"/>
    </source>
</evidence>
<evidence type="ECO:0000256" key="3">
    <source>
        <dbReference type="ARBA" id="ARBA00013365"/>
    </source>
</evidence>
<keyword evidence="7" id="KW-0235">DNA replication</keyword>
<reference evidence="10" key="1">
    <citation type="journal article" date="2022" name="Int. J. Syst. Evol. Microbiol.">
        <title>Genome-based, phenotypic and chemotaxonomic classification of Faecalibacterium strains: proposal of three novel species Faecalibacterium duncaniae sp. nov., Faecalibacterium hattorii sp. nov. and Faecalibacterium gallinarum sp. nov. .</title>
        <authorList>
            <person name="Sakamoto M."/>
            <person name="Sakurai N."/>
            <person name="Tanno H."/>
            <person name="Iino T."/>
            <person name="Ohkuma M."/>
            <person name="Endo A."/>
        </authorList>
    </citation>
    <scope>NUCLEOTIDE SEQUENCE</scope>
    <source>
        <strain evidence="10">JCM 17207</strain>
    </source>
</reference>
<dbReference type="GO" id="GO:0004519">
    <property type="term" value="F:endonuclease activity"/>
    <property type="evidence" value="ECO:0007669"/>
    <property type="project" value="UniProtKB-KW"/>
</dbReference>
<dbReference type="GO" id="GO:0008408">
    <property type="term" value="F:3'-5' exonuclease activity"/>
    <property type="evidence" value="ECO:0007669"/>
    <property type="project" value="InterPro"/>
</dbReference>
<dbReference type="InterPro" id="IPR029052">
    <property type="entry name" value="Metallo-depent_PP-like"/>
</dbReference>
<evidence type="ECO:0000313" key="10">
    <source>
        <dbReference type="EMBL" id="GJN63890.1"/>
    </source>
</evidence>
<dbReference type="InterPro" id="IPR004593">
    <property type="entry name" value="SbcD"/>
</dbReference>
<keyword evidence="6 7" id="KW-0269">Exonuclease</keyword>
<comment type="similarity">
    <text evidence="1 7">Belongs to the SbcD family.</text>
</comment>
<dbReference type="Pfam" id="PF12320">
    <property type="entry name" value="SbcD_C"/>
    <property type="match status" value="1"/>
</dbReference>
<dbReference type="Pfam" id="PF00149">
    <property type="entry name" value="Metallophos"/>
    <property type="match status" value="1"/>
</dbReference>
<dbReference type="InterPro" id="IPR041796">
    <property type="entry name" value="Mre11_N"/>
</dbReference>
<evidence type="ECO:0000256" key="2">
    <source>
        <dbReference type="ARBA" id="ARBA00011322"/>
    </source>
</evidence>
<comment type="function">
    <text evidence="7">SbcCD cleaves DNA hairpin structures. These structures can inhibit DNA replication and are intermediates in certain DNA recombination reactions. The complex acts as a 3'-&gt;5' double strand exonuclease that can open hairpins. It also has a 5' single-strand endonuclease activity.</text>
</comment>
<evidence type="ECO:0000256" key="6">
    <source>
        <dbReference type="ARBA" id="ARBA00022839"/>
    </source>
</evidence>
<sequence>MKLLHLSDLHLGKLVNGFSMVEDQKYILKQILEITAAEHPDAVLIAGDVYDKAIPSEGAVLALDEFLVGLSDVCPQIFLISGNHDSAERLAFGGRLMRPGIHVSPVYEGAVAPVTLEDEYGPADVWLLPFVKPAQVRHSFPEEEIASYTDAVACAVRHMPLDPDRRNILVSHQFVTGAQRCQSEELSVGGTDNVDAAVFEPFDYVALGHIHGPQQVGRPTVRYCGTPLKYSFSELNHKKSVTVVELAEKGRVELRTVPLTPARDLAELRGTYADLTGPGAADRYVAQKDCYLRIVLTDEQEVFNAAGELRKHYPYMMALEYDNTRTRSSFTLDTPDKVEERSPLELFDELFTKQNGRPMEEAERACLAGILERAQEEQG</sequence>
<keyword evidence="7" id="KW-0255">Endonuclease</keyword>
<evidence type="ECO:0000259" key="9">
    <source>
        <dbReference type="Pfam" id="PF12320"/>
    </source>
</evidence>
<dbReference type="InterPro" id="IPR004843">
    <property type="entry name" value="Calcineurin-like_PHP"/>
</dbReference>
<comment type="caution">
    <text evidence="10">The sequence shown here is derived from an EMBL/GenBank/DDBJ whole genome shotgun (WGS) entry which is preliminary data.</text>
</comment>
<accession>A0AA37IWZ4</accession>
<evidence type="ECO:0000256" key="4">
    <source>
        <dbReference type="ARBA" id="ARBA00022722"/>
    </source>
</evidence>
<dbReference type="EMBL" id="BQKV01000021">
    <property type="protein sequence ID" value="GJN63890.1"/>
    <property type="molecule type" value="Genomic_DNA"/>
</dbReference>
<protein>
    <recommendedName>
        <fullName evidence="3 7">Nuclease SbcCD subunit D</fullName>
    </recommendedName>
</protein>
<keyword evidence="4 7" id="KW-0540">Nuclease</keyword>
<dbReference type="GO" id="GO:0006260">
    <property type="term" value="P:DNA replication"/>
    <property type="evidence" value="ECO:0007669"/>
    <property type="project" value="UniProtKB-KW"/>
</dbReference>
<keyword evidence="5 7" id="KW-0378">Hydrolase</keyword>
<dbReference type="PANTHER" id="PTHR30337">
    <property type="entry name" value="COMPONENT OF ATP-DEPENDENT DSDNA EXONUCLEASE"/>
    <property type="match status" value="1"/>
</dbReference>
<dbReference type="AlphaFoldDB" id="A0AA37IWZ4"/>
<dbReference type="RefSeq" id="WP_238316142.1">
    <property type="nucleotide sequence ID" value="NZ_BQKV01000021.1"/>
</dbReference>
<keyword evidence="11" id="KW-1185">Reference proteome</keyword>
<evidence type="ECO:0000256" key="5">
    <source>
        <dbReference type="ARBA" id="ARBA00022801"/>
    </source>
</evidence>
<evidence type="ECO:0000313" key="11">
    <source>
        <dbReference type="Proteomes" id="UP001055185"/>
    </source>
</evidence>
<dbReference type="GO" id="GO:0006310">
    <property type="term" value="P:DNA recombination"/>
    <property type="evidence" value="ECO:0007669"/>
    <property type="project" value="UniProtKB-KW"/>
</dbReference>
<keyword evidence="7" id="KW-0233">DNA recombination</keyword>
<gene>
    <name evidence="7 10" type="primary">sbcD</name>
    <name evidence="10" type="ORF">JCM17207_05150</name>
</gene>
<organism evidence="10 11">
    <name type="scientific">Faecalibacterium gallinarum</name>
    <dbReference type="NCBI Taxonomy" id="2903556"/>
    <lineage>
        <taxon>Bacteria</taxon>
        <taxon>Bacillati</taxon>
        <taxon>Bacillota</taxon>
        <taxon>Clostridia</taxon>
        <taxon>Eubacteriales</taxon>
        <taxon>Oscillospiraceae</taxon>
        <taxon>Faecalibacterium</taxon>
    </lineage>
</organism>
<proteinExistence type="inferred from homology"/>
<dbReference type="SUPFAM" id="SSF56300">
    <property type="entry name" value="Metallo-dependent phosphatases"/>
    <property type="match status" value="1"/>
</dbReference>
<dbReference type="CDD" id="cd00840">
    <property type="entry name" value="MPP_Mre11_N"/>
    <property type="match status" value="1"/>
</dbReference>
<dbReference type="PANTHER" id="PTHR30337:SF0">
    <property type="entry name" value="NUCLEASE SBCCD SUBUNIT D"/>
    <property type="match status" value="1"/>
</dbReference>
<feature type="domain" description="Nuclease SbcCD subunit D C-terminal" evidence="9">
    <location>
        <begin position="262"/>
        <end position="354"/>
    </location>
</feature>
<evidence type="ECO:0000256" key="1">
    <source>
        <dbReference type="ARBA" id="ARBA00010555"/>
    </source>
</evidence>
<comment type="subunit">
    <text evidence="2 7">Heterodimer of SbcC and SbcD.</text>
</comment>